<evidence type="ECO:0000256" key="1">
    <source>
        <dbReference type="ARBA" id="ARBA00009431"/>
    </source>
</evidence>
<dbReference type="Gene3D" id="3.40.50.1820">
    <property type="entry name" value="alpha/beta hydrolase"/>
    <property type="match status" value="1"/>
</dbReference>
<evidence type="ECO:0000256" key="4">
    <source>
        <dbReference type="ARBA" id="ARBA00022729"/>
    </source>
</evidence>
<dbReference type="PANTHER" id="PTHR11802:SF472">
    <property type="entry name" value="SERINE CARBOXYPEPTIDASE CPVL-RELATED"/>
    <property type="match status" value="1"/>
</dbReference>
<dbReference type="InterPro" id="IPR001563">
    <property type="entry name" value="Peptidase_S10"/>
</dbReference>
<keyword evidence="4 7" id="KW-0732">Signal</keyword>
<evidence type="ECO:0000256" key="2">
    <source>
        <dbReference type="ARBA" id="ARBA00022645"/>
    </source>
</evidence>
<organism evidence="8 9">
    <name type="scientific">Polarella glacialis</name>
    <name type="common">Dinoflagellate</name>
    <dbReference type="NCBI Taxonomy" id="89957"/>
    <lineage>
        <taxon>Eukaryota</taxon>
        <taxon>Sar</taxon>
        <taxon>Alveolata</taxon>
        <taxon>Dinophyceae</taxon>
        <taxon>Suessiales</taxon>
        <taxon>Suessiaceae</taxon>
        <taxon>Polarella</taxon>
    </lineage>
</organism>
<dbReference type="GO" id="GO:0006508">
    <property type="term" value="P:proteolysis"/>
    <property type="evidence" value="ECO:0007669"/>
    <property type="project" value="UniProtKB-KW"/>
</dbReference>
<proteinExistence type="inferred from homology"/>
<reference evidence="8" key="1">
    <citation type="submission" date="2021-02" db="EMBL/GenBank/DDBJ databases">
        <authorList>
            <person name="Dougan E. K."/>
            <person name="Rhodes N."/>
            <person name="Thang M."/>
            <person name="Chan C."/>
        </authorList>
    </citation>
    <scope>NUCLEOTIDE SEQUENCE</scope>
</reference>
<keyword evidence="3" id="KW-0645">Protease</keyword>
<feature type="chain" id="PRO_5032518508" description="Carboxypeptidase" evidence="7">
    <location>
        <begin position="20"/>
        <end position="163"/>
    </location>
</feature>
<evidence type="ECO:0000256" key="6">
    <source>
        <dbReference type="ARBA" id="ARBA00023180"/>
    </source>
</evidence>
<evidence type="ECO:0000256" key="5">
    <source>
        <dbReference type="ARBA" id="ARBA00022801"/>
    </source>
</evidence>
<feature type="non-terminal residue" evidence="8">
    <location>
        <position position="163"/>
    </location>
</feature>
<comment type="similarity">
    <text evidence="1">Belongs to the peptidase S10 family.</text>
</comment>
<dbReference type="Pfam" id="PF00450">
    <property type="entry name" value="Peptidase_S10"/>
    <property type="match status" value="1"/>
</dbReference>
<dbReference type="AlphaFoldDB" id="A0A813IFN8"/>
<dbReference type="GO" id="GO:0004185">
    <property type="term" value="F:serine-type carboxypeptidase activity"/>
    <property type="evidence" value="ECO:0007669"/>
    <property type="project" value="InterPro"/>
</dbReference>
<accession>A0A813IFN8</accession>
<gene>
    <name evidence="8" type="ORF">PGLA2088_LOCUS6906</name>
</gene>
<sequence>VGPMVRLCLLLLGALAADSSESPGAPLFVTDFLPDRFQEAQTASVVDLSSFGWKGSNAMHSGFMTLDKEKGKNTFFWYSEALDGNASAPLLLWLQGGPGASSLFGMFTEIGPFGIGPGGVLQPREVNWNQHYNMLFFDNPVGTGFSFTQSEAGFVHSHEEAGQ</sequence>
<dbReference type="SUPFAM" id="SSF53474">
    <property type="entry name" value="alpha/beta-Hydrolases"/>
    <property type="match status" value="1"/>
</dbReference>
<evidence type="ECO:0008006" key="10">
    <source>
        <dbReference type="Google" id="ProtNLM"/>
    </source>
</evidence>
<keyword evidence="2" id="KW-0121">Carboxypeptidase</keyword>
<evidence type="ECO:0000313" key="8">
    <source>
        <dbReference type="EMBL" id="CAE8648828.1"/>
    </source>
</evidence>
<comment type="caution">
    <text evidence="8">The sequence shown here is derived from an EMBL/GenBank/DDBJ whole genome shotgun (WGS) entry which is preliminary data.</text>
</comment>
<evidence type="ECO:0000256" key="7">
    <source>
        <dbReference type="SAM" id="SignalP"/>
    </source>
</evidence>
<protein>
    <recommendedName>
        <fullName evidence="10">Carboxypeptidase</fullName>
    </recommendedName>
</protein>
<name>A0A813IFN8_POLGL</name>
<evidence type="ECO:0000256" key="3">
    <source>
        <dbReference type="ARBA" id="ARBA00022670"/>
    </source>
</evidence>
<evidence type="ECO:0000313" key="9">
    <source>
        <dbReference type="Proteomes" id="UP000626109"/>
    </source>
</evidence>
<feature type="signal peptide" evidence="7">
    <location>
        <begin position="1"/>
        <end position="19"/>
    </location>
</feature>
<dbReference type="Proteomes" id="UP000626109">
    <property type="component" value="Unassembled WGS sequence"/>
</dbReference>
<dbReference type="EMBL" id="CAJNNW010006995">
    <property type="protein sequence ID" value="CAE8648828.1"/>
    <property type="molecule type" value="Genomic_DNA"/>
</dbReference>
<keyword evidence="6" id="KW-0325">Glycoprotein</keyword>
<keyword evidence="5" id="KW-0378">Hydrolase</keyword>
<feature type="non-terminal residue" evidence="8">
    <location>
        <position position="1"/>
    </location>
</feature>
<dbReference type="InterPro" id="IPR029058">
    <property type="entry name" value="AB_hydrolase_fold"/>
</dbReference>
<dbReference type="PANTHER" id="PTHR11802">
    <property type="entry name" value="SERINE PROTEASE FAMILY S10 SERINE CARBOXYPEPTIDASE"/>
    <property type="match status" value="1"/>
</dbReference>